<keyword evidence="8" id="KW-0106">Calcium</keyword>
<dbReference type="Pfam" id="PF14836">
    <property type="entry name" value="Ubiquitin_3"/>
    <property type="match status" value="1"/>
</dbReference>
<dbReference type="FunFam" id="3.10.20.90:FF:000068">
    <property type="entry name" value="Ubiquitin carboxyl-terminal hydrolase 32"/>
    <property type="match status" value="1"/>
</dbReference>
<dbReference type="PROSITE" id="PS50222">
    <property type="entry name" value="EF_HAND_2"/>
    <property type="match status" value="1"/>
</dbReference>
<dbReference type="FunFam" id="3.90.70.10:FF:000018">
    <property type="entry name" value="Ubiquitin carboxyl-terminal hydrolase 32"/>
    <property type="match status" value="1"/>
</dbReference>
<dbReference type="InterPro" id="IPR018200">
    <property type="entry name" value="USP_CS"/>
</dbReference>
<dbReference type="EC" id="3.4.19.12" evidence="2"/>
<evidence type="ECO:0000256" key="2">
    <source>
        <dbReference type="ARBA" id="ARBA00012759"/>
    </source>
</evidence>
<dbReference type="Pfam" id="PF00443">
    <property type="entry name" value="UCH"/>
    <property type="match status" value="1"/>
</dbReference>
<comment type="catalytic activity">
    <reaction evidence="1">
        <text>Thiol-dependent hydrolysis of ester, thioester, amide, peptide and isopeptide bonds formed by the C-terminal Gly of ubiquitin (a 76-residue protein attached to proteins as an intracellular targeting signal).</text>
        <dbReference type="EC" id="3.4.19.12"/>
    </reaction>
</comment>
<dbReference type="InterPro" id="IPR002048">
    <property type="entry name" value="EF_hand_dom"/>
</dbReference>
<dbReference type="FunFam" id="3.30.2230.10:FF:000004">
    <property type="entry name" value="Ubiquitin carboxyl-terminal hydrolase 32"/>
    <property type="match status" value="1"/>
</dbReference>
<reference evidence="13 14" key="1">
    <citation type="submission" date="2022-01" db="EMBL/GenBank/DDBJ databases">
        <title>A chromosome-scale genome assembly of the false clownfish, Amphiprion ocellaris.</title>
        <authorList>
            <person name="Ryu T."/>
        </authorList>
    </citation>
    <scope>NUCLEOTIDE SEQUENCE [LARGE SCALE GENOMIC DNA]</scope>
</reference>
<name>A0A3Q1AYV0_AMPOC</name>
<dbReference type="Gene3D" id="3.10.20.90">
    <property type="entry name" value="Phosphatidylinositol 3-kinase Catalytic Subunit, Chain A, domain 1"/>
    <property type="match status" value="1"/>
</dbReference>
<evidence type="ECO:0000256" key="5">
    <source>
        <dbReference type="ARBA" id="ARBA00022786"/>
    </source>
</evidence>
<dbReference type="SMART" id="SM00695">
    <property type="entry name" value="DUSP"/>
    <property type="match status" value="1"/>
</dbReference>
<dbReference type="PROSITE" id="PS50235">
    <property type="entry name" value="USP_3"/>
    <property type="match status" value="1"/>
</dbReference>
<dbReference type="PANTHER" id="PTHR21646:SF76">
    <property type="entry name" value="UBIQUITIN CARBOXYL-TERMINAL HYDROLASE 32"/>
    <property type="match status" value="1"/>
</dbReference>
<dbReference type="FunFam" id="3.90.70.10:FF:000110">
    <property type="entry name" value="ubiquitin carboxyl-terminal hydrolase 32 isoform X2"/>
    <property type="match status" value="1"/>
</dbReference>
<evidence type="ECO:0000256" key="9">
    <source>
        <dbReference type="SAM" id="MobiDB-lite"/>
    </source>
</evidence>
<dbReference type="InterPro" id="IPR038765">
    <property type="entry name" value="Papain-like_cys_pep_sf"/>
</dbReference>
<dbReference type="PANTHER" id="PTHR21646">
    <property type="entry name" value="UBIQUITIN CARBOXYL-TERMINAL HYDROLASE"/>
    <property type="match status" value="1"/>
</dbReference>
<dbReference type="GO" id="GO:0005509">
    <property type="term" value="F:calcium ion binding"/>
    <property type="evidence" value="ECO:0007669"/>
    <property type="project" value="InterPro"/>
</dbReference>
<keyword evidence="4" id="KW-0479">Metal-binding</keyword>
<dbReference type="GO" id="GO:0005794">
    <property type="term" value="C:Golgi apparatus"/>
    <property type="evidence" value="ECO:0007669"/>
    <property type="project" value="TreeGrafter"/>
</dbReference>
<dbReference type="PROSITE" id="PS51283">
    <property type="entry name" value="DUSP"/>
    <property type="match status" value="1"/>
</dbReference>
<feature type="compositionally biased region" description="Low complexity" evidence="9">
    <location>
        <begin position="1224"/>
        <end position="1267"/>
    </location>
</feature>
<dbReference type="PROSITE" id="PS00018">
    <property type="entry name" value="EF_HAND_1"/>
    <property type="match status" value="1"/>
</dbReference>
<dbReference type="GO" id="GO:0016579">
    <property type="term" value="P:protein deubiquitination"/>
    <property type="evidence" value="ECO:0007669"/>
    <property type="project" value="InterPro"/>
</dbReference>
<dbReference type="Proteomes" id="UP001501940">
    <property type="component" value="Chromosome 7"/>
</dbReference>
<protein>
    <recommendedName>
        <fullName evidence="2">ubiquitinyl hydrolase 1</fullName>
        <ecNumber evidence="2">3.4.19.12</ecNumber>
    </recommendedName>
</protein>
<evidence type="ECO:0000259" key="10">
    <source>
        <dbReference type="PROSITE" id="PS50222"/>
    </source>
</evidence>
<dbReference type="Gene3D" id="3.30.2230.10">
    <property type="entry name" value="DUSP-like"/>
    <property type="match status" value="1"/>
</dbReference>
<dbReference type="Gene3D" id="1.10.238.10">
    <property type="entry name" value="EF-hand"/>
    <property type="match status" value="1"/>
</dbReference>
<dbReference type="OMA" id="FKADNRR"/>
<dbReference type="InterPro" id="IPR006615">
    <property type="entry name" value="Pept_C19_DUSP"/>
</dbReference>
<dbReference type="InterPro" id="IPR028889">
    <property type="entry name" value="USP"/>
</dbReference>
<reference evidence="13" key="3">
    <citation type="submission" date="2025-09" db="UniProtKB">
        <authorList>
            <consortium name="Ensembl"/>
        </authorList>
    </citation>
    <scope>IDENTIFICATION</scope>
</reference>
<organism evidence="13 14">
    <name type="scientific">Amphiprion ocellaris</name>
    <name type="common">Clown anemonefish</name>
    <dbReference type="NCBI Taxonomy" id="80972"/>
    <lineage>
        <taxon>Eukaryota</taxon>
        <taxon>Metazoa</taxon>
        <taxon>Chordata</taxon>
        <taxon>Craniata</taxon>
        <taxon>Vertebrata</taxon>
        <taxon>Euteleostomi</taxon>
        <taxon>Actinopterygii</taxon>
        <taxon>Neopterygii</taxon>
        <taxon>Teleostei</taxon>
        <taxon>Neoteleostei</taxon>
        <taxon>Acanthomorphata</taxon>
        <taxon>Ovalentaria</taxon>
        <taxon>Pomacentridae</taxon>
        <taxon>Amphiprion</taxon>
    </lineage>
</organism>
<dbReference type="InterPro" id="IPR018247">
    <property type="entry name" value="EF_Hand_1_Ca_BS"/>
</dbReference>
<dbReference type="GO" id="GO:0004843">
    <property type="term" value="F:cysteine-type deubiquitinase activity"/>
    <property type="evidence" value="ECO:0007669"/>
    <property type="project" value="UniProtKB-EC"/>
</dbReference>
<dbReference type="SUPFAM" id="SSF54001">
    <property type="entry name" value="Cysteine proteinases"/>
    <property type="match status" value="1"/>
</dbReference>
<dbReference type="Ensembl" id="ENSAOCT00000010450.2">
    <property type="protein sequence ID" value="ENSAOCP00000003056.2"/>
    <property type="gene ID" value="ENSAOCG00000006362.2"/>
</dbReference>
<feature type="domain" description="EF-hand" evidence="10">
    <location>
        <begin position="112"/>
        <end position="147"/>
    </location>
</feature>
<feature type="domain" description="USP" evidence="11">
    <location>
        <begin position="555"/>
        <end position="1367"/>
    </location>
</feature>
<dbReference type="GeneTree" id="ENSGT00940000155797"/>
<feature type="region of interest" description="Disordered" evidence="9">
    <location>
        <begin position="1160"/>
        <end position="1268"/>
    </location>
</feature>
<dbReference type="InterPro" id="IPR050185">
    <property type="entry name" value="Ub_carboxyl-term_hydrolase"/>
</dbReference>
<keyword evidence="6" id="KW-0378">Hydrolase</keyword>
<dbReference type="InterPro" id="IPR035927">
    <property type="entry name" value="DUSP-like_sf"/>
</dbReference>
<feature type="compositionally biased region" description="Low complexity" evidence="9">
    <location>
        <begin position="1175"/>
        <end position="1209"/>
    </location>
</feature>
<feature type="domain" description="DUSP" evidence="12">
    <location>
        <begin position="196"/>
        <end position="406"/>
    </location>
</feature>
<evidence type="ECO:0000256" key="4">
    <source>
        <dbReference type="ARBA" id="ARBA00022723"/>
    </source>
</evidence>
<proteinExistence type="predicted"/>
<dbReference type="SUPFAM" id="SSF47473">
    <property type="entry name" value="EF-hand"/>
    <property type="match status" value="1"/>
</dbReference>
<evidence type="ECO:0000256" key="8">
    <source>
        <dbReference type="ARBA" id="ARBA00022837"/>
    </source>
</evidence>
<keyword evidence="14" id="KW-1185">Reference proteome</keyword>
<keyword evidence="7" id="KW-0788">Thiol protease</keyword>
<dbReference type="InterPro" id="IPR011992">
    <property type="entry name" value="EF-hand-dom_pair"/>
</dbReference>
<dbReference type="Gene3D" id="3.90.70.10">
    <property type="entry name" value="Cysteine proteinases"/>
    <property type="match status" value="2"/>
</dbReference>
<keyword evidence="5" id="KW-0833">Ubl conjugation pathway</keyword>
<evidence type="ECO:0000259" key="12">
    <source>
        <dbReference type="PROSITE" id="PS51283"/>
    </source>
</evidence>
<evidence type="ECO:0000313" key="13">
    <source>
        <dbReference type="Ensembl" id="ENSAOCP00000003056.2"/>
    </source>
</evidence>
<evidence type="ECO:0000256" key="1">
    <source>
        <dbReference type="ARBA" id="ARBA00000707"/>
    </source>
</evidence>
<evidence type="ECO:0000313" key="14">
    <source>
        <dbReference type="Proteomes" id="UP001501940"/>
    </source>
</evidence>
<dbReference type="GO" id="GO:0006508">
    <property type="term" value="P:proteolysis"/>
    <property type="evidence" value="ECO:0007669"/>
    <property type="project" value="UniProtKB-KW"/>
</dbReference>
<dbReference type="InterPro" id="IPR001394">
    <property type="entry name" value="Peptidase_C19_UCH"/>
</dbReference>
<dbReference type="PROSITE" id="PS00973">
    <property type="entry name" value="USP_2"/>
    <property type="match status" value="1"/>
</dbReference>
<evidence type="ECO:0000259" key="11">
    <source>
        <dbReference type="PROSITE" id="PS50235"/>
    </source>
</evidence>
<evidence type="ECO:0000256" key="7">
    <source>
        <dbReference type="ARBA" id="ARBA00022807"/>
    </source>
</evidence>
<sequence>MTQQCFYREVLGDGVPPKVAEGDKVNYERFRTWLLQNKEAFTLSRWLLSGGVCVTLTDDSDTPTFYQTLAGVTHLEESDIIDLEKRYWLLKAQSRTGRFDLETFVPLVSPPIHASLSEVCFKVFDVDRDGVLSRDELHEMVVALLEVWKDNRTDTLSLGHLTLEDYQIWSVKSALANEFLNLLFQVCHIVLGLRPATPEEEGQIIRGWLERESRHGLQQGQNWFLISMLWWQQWKDYVKYVSKNKKVKCPSILSSFRSPMATAIVEPAPPDRLGGLGTFSPVSPTEERSPDAVSSASEATETGQLFQYQSCFARQHNVSDNNNQCFSGANGHLPSQLAAQRPGAIDNQPLVNTDPMKAPTLTMEGGRLKRSLQLVPGRDFETVPEPVWRALYHWYGANLSLPRPVILESKTGQAELELFPRYLLFLRQQPATRSPQSNIWVNMGNVPSPNAPLKRMLAYTGCFSRMGTIKDIHLYLSQRLRIKEEDMRLWLYNSENYLTLLDDEDHTLESLKIQDEQQLVIEVRNKDMSWPEEMSFIANSSKMDRHKVPTEKGATGLSNLGNTCFMNSSIQCVSNTKPLTDYFISGRHLYELNRTNPIGMRGHMAKCYGDLVMELWSGTQKNLAPLKLRWTIAKYAPRFNGFQQQDSQELLAFLLDGLHEDLNRVHEKPYVELKDSDGRPDWEVASEAWENHLRRNRSIVVDLFHGQLKSQVKCKTCGHISARFDPFNFLSLPLPMDSSMHLEITVIKLDGSTPVRYGLRLNMDEKYTGLKKQLSELCSLKPEQILLAEVHTSNIKNFPQDNQKVRLSVNGFLCAFEVPVPGSPTSLSSPTLTANGCAANGHLANTPILIPNGGPSTMVPCSPETPVANGVANGHITPVQESPFIGYIIAMHRKMMRTELYFLSSQKNRPSLFGMPLIVPCTVHTSKKDLYDAVWIQVSRLASPLPPQEASNHAQDCDDSMGYQYPFTLRVVGKDGNSCAWCPWYRFCRGCTIECTEDRASVGNAYIAVDWDPTALHLRYQTSQERIVEEHCSVEQSRRAQAEPISLDSCLKAFTSEEELGEDELYYCSKCKTHRLATKKLDLWRLPPILIVHLKRFQFVNGRWIKSQKIVKFPRENFDPSAFLAPRDLEQHCLHSRSESEDLLRVGEDNLSSISAPAGFCNLPKGTTSSPASGRKSAPSLSRTSSPSGSPKTSSGGRRPGRLRLPQLGSRHRLSNSKENLDGAANAEAEAPQADTEGSSGAAASGLPGSGELMASESSRSSEASSSHCDVVLVNGDSNGLSSDCSTESSMDPDNSLLQHRDNMCLDAIYNLYAISCHSGIMGGGHYVTYAKNPNEKWYCYNDSSCKEVHSEEIDTDSAYILFYEQQGVDYSQFLPKIDGKKMADTSSMDEDFESDYKKYCVLQ</sequence>
<evidence type="ECO:0000256" key="3">
    <source>
        <dbReference type="ARBA" id="ARBA00022670"/>
    </source>
</evidence>
<keyword evidence="3" id="KW-0645">Protease</keyword>
<dbReference type="InterPro" id="IPR028135">
    <property type="entry name" value="Ub_USP-typ"/>
</dbReference>
<accession>A0A3Q1AYV0</accession>
<evidence type="ECO:0000256" key="6">
    <source>
        <dbReference type="ARBA" id="ARBA00022801"/>
    </source>
</evidence>
<dbReference type="PROSITE" id="PS00972">
    <property type="entry name" value="USP_1"/>
    <property type="match status" value="1"/>
</dbReference>
<reference evidence="13" key="2">
    <citation type="submission" date="2025-08" db="UniProtKB">
        <authorList>
            <consortium name="Ensembl"/>
        </authorList>
    </citation>
    <scope>IDENTIFICATION</scope>
</reference>
<dbReference type="SUPFAM" id="SSF143791">
    <property type="entry name" value="DUSP-like"/>
    <property type="match status" value="1"/>
</dbReference>
<dbReference type="Pfam" id="PF06337">
    <property type="entry name" value="DUSP"/>
    <property type="match status" value="1"/>
</dbReference>